<organism evidence="3 4">
    <name type="scientific">Oceanibacterium hippocampi</name>
    <dbReference type="NCBI Taxonomy" id="745714"/>
    <lineage>
        <taxon>Bacteria</taxon>
        <taxon>Pseudomonadati</taxon>
        <taxon>Pseudomonadota</taxon>
        <taxon>Alphaproteobacteria</taxon>
        <taxon>Sneathiellales</taxon>
        <taxon>Sneathiellaceae</taxon>
        <taxon>Oceanibacterium</taxon>
    </lineage>
</organism>
<evidence type="ECO:0000313" key="4">
    <source>
        <dbReference type="Proteomes" id="UP000193200"/>
    </source>
</evidence>
<evidence type="ECO:0000256" key="1">
    <source>
        <dbReference type="SAM" id="Phobius"/>
    </source>
</evidence>
<keyword evidence="4" id="KW-1185">Reference proteome</keyword>
<keyword evidence="1" id="KW-1133">Transmembrane helix</keyword>
<dbReference type="AlphaFoldDB" id="A0A1Y5TZQ2"/>
<keyword evidence="1" id="KW-0472">Membrane</keyword>
<feature type="transmembrane region" description="Helical" evidence="1">
    <location>
        <begin position="34"/>
        <end position="56"/>
    </location>
</feature>
<evidence type="ECO:0000256" key="2">
    <source>
        <dbReference type="SAM" id="SignalP"/>
    </source>
</evidence>
<dbReference type="EMBL" id="FWFR01000007">
    <property type="protein sequence ID" value="SLN77493.1"/>
    <property type="molecule type" value="Genomic_DNA"/>
</dbReference>
<feature type="chain" id="PRO_5012147626" evidence="2">
    <location>
        <begin position="25"/>
        <end position="211"/>
    </location>
</feature>
<name>A0A1Y5TZQ2_9PROT</name>
<reference evidence="3 4" key="1">
    <citation type="submission" date="2017-03" db="EMBL/GenBank/DDBJ databases">
        <authorList>
            <person name="Afonso C.L."/>
            <person name="Miller P.J."/>
            <person name="Scott M.A."/>
            <person name="Spackman E."/>
            <person name="Goraichik I."/>
            <person name="Dimitrov K.M."/>
            <person name="Suarez D.L."/>
            <person name="Swayne D.E."/>
        </authorList>
    </citation>
    <scope>NUCLEOTIDE SEQUENCE [LARGE SCALE GENOMIC DNA]</scope>
    <source>
        <strain evidence="3 4">CECT 7691</strain>
    </source>
</reference>
<keyword evidence="2" id="KW-0732">Signal</keyword>
<accession>A0A1Y5TZQ2</accession>
<dbReference type="InParanoid" id="A0A1Y5TZQ2"/>
<feature type="signal peptide" evidence="2">
    <location>
        <begin position="1"/>
        <end position="24"/>
    </location>
</feature>
<evidence type="ECO:0000313" key="3">
    <source>
        <dbReference type="EMBL" id="SLN77493.1"/>
    </source>
</evidence>
<proteinExistence type="predicted"/>
<protein>
    <submittedName>
        <fullName evidence="3">Uncharacterized protein</fullName>
    </submittedName>
</protein>
<dbReference type="Proteomes" id="UP000193200">
    <property type="component" value="Unassembled WGS sequence"/>
</dbReference>
<sequence length="211" mass="23795">MRKDCNIATAATAAFVMLAGTARASDGSAEPMSIWLLLLGIAVLLACAVAVTLYGMRRLGDRFLKEIRSQITISENTYRRARARSLTLEMEAEYQRLDGEMRAFADKFKRGDLTDTLPFAVTPGLPLTDRHPLYGWVDRNAKRDNWEIVRNLEAAREKWEEVRVLLSATDPEAEALRAKKVEAARRATDTAWQSIGDASKRYDYDDDDEYG</sequence>
<keyword evidence="1" id="KW-0812">Transmembrane</keyword>
<gene>
    <name evidence="3" type="ORF">OCH7691_04437</name>
</gene>